<dbReference type="Gene3D" id="3.30.420.10">
    <property type="entry name" value="Ribonuclease H-like superfamily/Ribonuclease H"/>
    <property type="match status" value="1"/>
</dbReference>
<dbReference type="OrthoDB" id="2408011at2759"/>
<dbReference type="GO" id="GO:0003676">
    <property type="term" value="F:nucleic acid binding"/>
    <property type="evidence" value="ECO:0007669"/>
    <property type="project" value="InterPro"/>
</dbReference>
<dbReference type="PANTHER" id="PTHR35871:SF1">
    <property type="entry name" value="CXC1-LIKE CYSTEINE CLUSTER ASSOCIATED WITH KDZ TRANSPOSASES DOMAIN-CONTAINING PROTEIN"/>
    <property type="match status" value="1"/>
</dbReference>
<gene>
    <name evidence="2" type="ORF">RCL2_002312600</name>
</gene>
<proteinExistence type="predicted"/>
<dbReference type="InterPro" id="IPR036397">
    <property type="entry name" value="RNaseH_sf"/>
</dbReference>
<dbReference type="AlphaFoldDB" id="A0A8H3M0L8"/>
<feature type="compositionally biased region" description="Basic residues" evidence="1">
    <location>
        <begin position="1"/>
        <end position="11"/>
    </location>
</feature>
<comment type="caution">
    <text evidence="2">The sequence shown here is derived from an EMBL/GenBank/DDBJ whole genome shotgun (WGS) entry which is preliminary data.</text>
</comment>
<protein>
    <recommendedName>
        <fullName evidence="4">Tc1-like transposase DDE domain-containing protein</fullName>
    </recommendedName>
</protein>
<evidence type="ECO:0000313" key="2">
    <source>
        <dbReference type="EMBL" id="GES96497.1"/>
    </source>
</evidence>
<evidence type="ECO:0000256" key="1">
    <source>
        <dbReference type="SAM" id="MobiDB-lite"/>
    </source>
</evidence>
<name>A0A8H3M0L8_9GLOM</name>
<dbReference type="PANTHER" id="PTHR35871">
    <property type="entry name" value="EXPRESSED PROTEIN"/>
    <property type="match status" value="1"/>
</dbReference>
<feature type="region of interest" description="Disordered" evidence="1">
    <location>
        <begin position="1"/>
        <end position="20"/>
    </location>
</feature>
<evidence type="ECO:0008006" key="4">
    <source>
        <dbReference type="Google" id="ProtNLM"/>
    </source>
</evidence>
<organism evidence="2 3">
    <name type="scientific">Rhizophagus clarus</name>
    <dbReference type="NCBI Taxonomy" id="94130"/>
    <lineage>
        <taxon>Eukaryota</taxon>
        <taxon>Fungi</taxon>
        <taxon>Fungi incertae sedis</taxon>
        <taxon>Mucoromycota</taxon>
        <taxon>Glomeromycotina</taxon>
        <taxon>Glomeromycetes</taxon>
        <taxon>Glomerales</taxon>
        <taxon>Glomeraceae</taxon>
        <taxon>Rhizophagus</taxon>
    </lineage>
</organism>
<evidence type="ECO:0000313" key="3">
    <source>
        <dbReference type="Proteomes" id="UP000615446"/>
    </source>
</evidence>
<reference evidence="2" key="1">
    <citation type="submission" date="2019-10" db="EMBL/GenBank/DDBJ databases">
        <title>Conservation and host-specific expression of non-tandemly repeated heterogenous ribosome RNA gene in arbuscular mycorrhizal fungi.</title>
        <authorList>
            <person name="Maeda T."/>
            <person name="Kobayashi Y."/>
            <person name="Nakagawa T."/>
            <person name="Ezawa T."/>
            <person name="Yamaguchi K."/>
            <person name="Bino T."/>
            <person name="Nishimoto Y."/>
            <person name="Shigenobu S."/>
            <person name="Kawaguchi M."/>
        </authorList>
    </citation>
    <scope>NUCLEOTIDE SEQUENCE</scope>
    <source>
        <strain evidence="2">HR1</strain>
    </source>
</reference>
<dbReference type="Proteomes" id="UP000615446">
    <property type="component" value="Unassembled WGS sequence"/>
</dbReference>
<accession>A0A8H3M0L8</accession>
<dbReference type="EMBL" id="BLAL01000252">
    <property type="protein sequence ID" value="GES96497.1"/>
    <property type="molecule type" value="Genomic_DNA"/>
</dbReference>
<sequence>MPPPSKQKRKSKEQARTADSKYNIKKICKDGRDSLTLEVSYNDDDSSNFFADGSCYFNDDPDSFNDNGGSSSSFVDDIPAGDINFKFFNDEEAWGDDDDSGWDEPEDMEAEIKLHQRLKNLDLVWKDDNQLEKMKREPYKIGKIPKSTYYDKYGPNGTLTKAAAGTEKITIFFKISNTQVTNPQLSKTDTLEVFSSNSESEVVNPYTYKITEKIKDLKEQLEKQHNQLTVVEYNYKRAIFEYLTLLNNNNGHGKIDISLEVARKIFIDGGVWKARKIRNLTKYWLLNNKLPESKIGKHQKIIRIIDDEDVAERCYTWIRKQDFNTTPTSFKKFIENELFPNIGIIKEKSIALITATRWLNVLGYSFQQYRRGIYYDGHERDDVLQYRKEFLEKMFEHEKYMSKYEGESMDRIHPNLPEGEKERILVVHDECIFYSNDGKRGLWTKDGEMPLRKKGNGRSIMVSEFLTEVDGRLRLQQTDIEKHPHVSEAARCYLKPGVNQEGYWTAEHLLEQIEYKAIPIFEALYPDCVAVFAFDNSSNHAAFSKDALVANRMNLNLGGKQPVMRNTYFGPNNQLQSMVFPTTHNDEKLRGKPKGIKQVLMERGKWPPGGLVLECNKCKEKCQDSSRTSCCARRVISLEPDFLAQKGAIEELIENAGHKCIFFPKFHCELNFIERYWGAAKRYSHENCNYSWEGLQRVVSESLDSVTLITIRKFSRKCWRYMDLYRKGIDRKLVEYAVKKYKSHRRIPEGVLEELNKLK</sequence>